<comment type="caution">
    <text evidence="3">The sequence shown here is derived from an EMBL/GenBank/DDBJ whole genome shotgun (WGS) entry which is preliminary data.</text>
</comment>
<reference evidence="3 4" key="1">
    <citation type="submission" date="2020-09" db="EMBL/GenBank/DDBJ databases">
        <title>Dyella sp. 7MK23 isolated from forest soil.</title>
        <authorList>
            <person name="Fu J."/>
        </authorList>
    </citation>
    <scope>NUCLEOTIDE SEQUENCE [LARGE SCALE GENOMIC DNA]</scope>
    <source>
        <strain evidence="3 4">7MK23</strain>
    </source>
</reference>
<sequence>MKLRTLLLCGLLATGMTGVAAAHTPADAQASDRAAIAQVVDNYARYMTAGSEQGFESLLLDQDIPFAAVSAHAAIAGSAALKDYASFRKAVFASGDKYRQVFSNVKIDDVGPLAQVSLTFTVERLDGKGKAYTGWKILQLVKSKGAWKIASELYTFDGS</sequence>
<accession>A0ABR9G9I3</accession>
<dbReference type="Proteomes" id="UP000651010">
    <property type="component" value="Unassembled WGS sequence"/>
</dbReference>
<feature type="domain" description="SnoaL-like" evidence="2">
    <location>
        <begin position="29"/>
        <end position="150"/>
    </location>
</feature>
<keyword evidence="1" id="KW-0732">Signal</keyword>
<evidence type="ECO:0000259" key="2">
    <source>
        <dbReference type="Pfam" id="PF13577"/>
    </source>
</evidence>
<dbReference type="Gene3D" id="3.10.450.50">
    <property type="match status" value="1"/>
</dbReference>
<evidence type="ECO:0000313" key="3">
    <source>
        <dbReference type="EMBL" id="MBE1160706.1"/>
    </source>
</evidence>
<gene>
    <name evidence="3" type="ORF">IGX34_09920</name>
</gene>
<dbReference type="InterPro" id="IPR037401">
    <property type="entry name" value="SnoaL-like"/>
</dbReference>
<proteinExistence type="predicted"/>
<dbReference type="EMBL" id="JACZZA010000005">
    <property type="protein sequence ID" value="MBE1160706.1"/>
    <property type="molecule type" value="Genomic_DNA"/>
</dbReference>
<keyword evidence="4" id="KW-1185">Reference proteome</keyword>
<dbReference type="RefSeq" id="WP_192555567.1">
    <property type="nucleotide sequence ID" value="NZ_JACZZA010000005.1"/>
</dbReference>
<dbReference type="CDD" id="cd00531">
    <property type="entry name" value="NTF2_like"/>
    <property type="match status" value="1"/>
</dbReference>
<feature type="chain" id="PRO_5045441251" description="SnoaL-like domain-containing protein" evidence="1">
    <location>
        <begin position="22"/>
        <end position="159"/>
    </location>
</feature>
<name>A0ABR9G9I3_9GAMM</name>
<feature type="signal peptide" evidence="1">
    <location>
        <begin position="1"/>
        <end position="21"/>
    </location>
</feature>
<organism evidence="3 4">
    <name type="scientific">Dyella acidiphila</name>
    <dbReference type="NCBI Taxonomy" id="2775866"/>
    <lineage>
        <taxon>Bacteria</taxon>
        <taxon>Pseudomonadati</taxon>
        <taxon>Pseudomonadota</taxon>
        <taxon>Gammaproteobacteria</taxon>
        <taxon>Lysobacterales</taxon>
        <taxon>Rhodanobacteraceae</taxon>
        <taxon>Dyella</taxon>
    </lineage>
</organism>
<dbReference type="SUPFAM" id="SSF54427">
    <property type="entry name" value="NTF2-like"/>
    <property type="match status" value="1"/>
</dbReference>
<dbReference type="InterPro" id="IPR032710">
    <property type="entry name" value="NTF2-like_dom_sf"/>
</dbReference>
<evidence type="ECO:0000256" key="1">
    <source>
        <dbReference type="SAM" id="SignalP"/>
    </source>
</evidence>
<dbReference type="Pfam" id="PF13577">
    <property type="entry name" value="SnoaL_4"/>
    <property type="match status" value="1"/>
</dbReference>
<evidence type="ECO:0000313" key="4">
    <source>
        <dbReference type="Proteomes" id="UP000651010"/>
    </source>
</evidence>
<protein>
    <recommendedName>
        <fullName evidence="2">SnoaL-like domain-containing protein</fullName>
    </recommendedName>
</protein>